<dbReference type="RefSeq" id="WP_180940975.1">
    <property type="nucleotide sequence ID" value="NZ_CP041238.1"/>
</dbReference>
<dbReference type="NCBIfam" id="TIGR02797">
    <property type="entry name" value="exbB"/>
    <property type="match status" value="1"/>
</dbReference>
<name>A0A859QVU4_9HYPH</name>
<accession>A0A859QVU4</accession>
<evidence type="ECO:0000256" key="12">
    <source>
        <dbReference type="RuleBase" id="RU004057"/>
    </source>
</evidence>
<reference evidence="14 15" key="1">
    <citation type="submission" date="2019-06" db="EMBL/GenBank/DDBJ databases">
        <title>Complete genome sequence of Ensifer mexicanus ITTG R7 isolated from nodules of Acacia angustissima (Mill.) Kuntze.</title>
        <authorList>
            <person name="Rincon-Rosales R."/>
            <person name="Rogel M.A."/>
            <person name="Guerrero G."/>
            <person name="Rincon-Molina C.I."/>
            <person name="Lopez-Lopez A."/>
            <person name="Martinez-Romero E."/>
        </authorList>
    </citation>
    <scope>NUCLEOTIDE SEQUENCE [LARGE SCALE GENOMIC DNA]</scope>
    <source>
        <strain evidence="14 15">ITTG R7</strain>
    </source>
</reference>
<dbReference type="InterPro" id="IPR050790">
    <property type="entry name" value="ExbB/TolQ_transport"/>
</dbReference>
<proteinExistence type="inferred from homology"/>
<gene>
    <name evidence="14" type="primary">exbB</name>
    <name evidence="14" type="ORF">FKV68_08100</name>
</gene>
<keyword evidence="6" id="KW-0997">Cell inner membrane</keyword>
<evidence type="ECO:0000256" key="3">
    <source>
        <dbReference type="ARBA" id="ARBA00022093"/>
    </source>
</evidence>
<comment type="function">
    <text evidence="11">Involved in the TonB-dependent energy-dependent transport of various receptor-bound substrates. Protects ExbD from proteolytic degradation and functionally stabilizes TonB.</text>
</comment>
<comment type="subcellular location">
    <subcellularLocation>
        <location evidence="1">Cell inner membrane</location>
        <topology evidence="1">Multi-pass membrane protein</topology>
    </subcellularLocation>
    <subcellularLocation>
        <location evidence="12">Membrane</location>
        <topology evidence="12">Multi-pass membrane protein</topology>
    </subcellularLocation>
</comment>
<feature type="domain" description="MotA/TolQ/ExbB proton channel" evidence="13">
    <location>
        <begin position="202"/>
        <end position="286"/>
    </location>
</feature>
<evidence type="ECO:0000256" key="6">
    <source>
        <dbReference type="ARBA" id="ARBA00022519"/>
    </source>
</evidence>
<sequence>MSHRTRPQSNLWLAATLAISLVGAVSTGFAQTVRQDPSSAVARQAQGAAPAVAGPAATDGGEASVTTAPALPASVDAAAPGASANPVLPHDLSPIGMFLAADIVVKGVMIGLAMASVVTWAIFLVKTIELVGAKSRLRRAVRVLSDANGLAEVKAGLDRKAGVAAEMVAAAVDEMARSEAVLDHAPATGIKERVSSLLGRIEIRAGKQMSGGTGILASIGSVGPFVGLFGTVWGIMNSFIGISKAQTTNLAIVAPGIAEALLATAIGLVAAIPAVVIYNYFARSVSGYKLILADAAAAVERLVSRDLDHRHVRKAQPQRRDGYVDASITRIG</sequence>
<dbReference type="PANTHER" id="PTHR30625:SF16">
    <property type="entry name" value="BIOPOLYMER TRANSPORT PROTEIN EXBB"/>
    <property type="match status" value="1"/>
</dbReference>
<dbReference type="EMBL" id="CP041238">
    <property type="protein sequence ID" value="QLL61418.1"/>
    <property type="molecule type" value="Genomic_DNA"/>
</dbReference>
<evidence type="ECO:0000256" key="11">
    <source>
        <dbReference type="ARBA" id="ARBA00024816"/>
    </source>
</evidence>
<evidence type="ECO:0000256" key="1">
    <source>
        <dbReference type="ARBA" id="ARBA00004429"/>
    </source>
</evidence>
<evidence type="ECO:0000256" key="10">
    <source>
        <dbReference type="ARBA" id="ARBA00023136"/>
    </source>
</evidence>
<comment type="subunit">
    <text evidence="2">The accessory proteins ExbB and ExbD seem to form a complex with TonB.</text>
</comment>
<comment type="similarity">
    <text evidence="12">Belongs to the exbB/tolQ family.</text>
</comment>
<keyword evidence="4 12" id="KW-0813">Transport</keyword>
<evidence type="ECO:0000256" key="4">
    <source>
        <dbReference type="ARBA" id="ARBA00022448"/>
    </source>
</evidence>
<keyword evidence="5" id="KW-1003">Cell membrane</keyword>
<protein>
    <recommendedName>
        <fullName evidence="3">Biopolymer transport protein ExbB</fullName>
    </recommendedName>
</protein>
<dbReference type="PANTHER" id="PTHR30625">
    <property type="entry name" value="PROTEIN TOLQ"/>
    <property type="match status" value="1"/>
</dbReference>
<evidence type="ECO:0000256" key="7">
    <source>
        <dbReference type="ARBA" id="ARBA00022692"/>
    </source>
</evidence>
<keyword evidence="8 12" id="KW-0653">Protein transport</keyword>
<evidence type="ECO:0000313" key="14">
    <source>
        <dbReference type="EMBL" id="QLL61418.1"/>
    </source>
</evidence>
<dbReference type="GO" id="GO:0017038">
    <property type="term" value="P:protein import"/>
    <property type="evidence" value="ECO:0007669"/>
    <property type="project" value="TreeGrafter"/>
</dbReference>
<keyword evidence="10" id="KW-0472">Membrane</keyword>
<dbReference type="AlphaFoldDB" id="A0A859QVU4"/>
<evidence type="ECO:0000313" key="15">
    <source>
        <dbReference type="Proteomes" id="UP000510721"/>
    </source>
</evidence>
<keyword evidence="15" id="KW-1185">Reference proteome</keyword>
<evidence type="ECO:0000256" key="5">
    <source>
        <dbReference type="ARBA" id="ARBA00022475"/>
    </source>
</evidence>
<keyword evidence="7" id="KW-0812">Transmembrane</keyword>
<dbReference type="KEGG" id="emx:FKV68_08100"/>
<dbReference type="Proteomes" id="UP000510721">
    <property type="component" value="Chromosome"/>
</dbReference>
<dbReference type="Pfam" id="PF01618">
    <property type="entry name" value="MotA_ExbB"/>
    <property type="match status" value="1"/>
</dbReference>
<evidence type="ECO:0000256" key="2">
    <source>
        <dbReference type="ARBA" id="ARBA00011471"/>
    </source>
</evidence>
<dbReference type="InterPro" id="IPR014164">
    <property type="entry name" value="TonB_ExbB_1"/>
</dbReference>
<dbReference type="GO" id="GO:0005886">
    <property type="term" value="C:plasma membrane"/>
    <property type="evidence" value="ECO:0007669"/>
    <property type="project" value="UniProtKB-SubCell"/>
</dbReference>
<keyword evidence="9" id="KW-1133">Transmembrane helix</keyword>
<evidence type="ECO:0000256" key="8">
    <source>
        <dbReference type="ARBA" id="ARBA00022927"/>
    </source>
</evidence>
<organism evidence="14 15">
    <name type="scientific">Sinorhizobium mexicanum</name>
    <dbReference type="NCBI Taxonomy" id="375549"/>
    <lineage>
        <taxon>Bacteria</taxon>
        <taxon>Pseudomonadati</taxon>
        <taxon>Pseudomonadota</taxon>
        <taxon>Alphaproteobacteria</taxon>
        <taxon>Hyphomicrobiales</taxon>
        <taxon>Rhizobiaceae</taxon>
        <taxon>Sinorhizobium/Ensifer group</taxon>
        <taxon>Sinorhizobium</taxon>
    </lineage>
</organism>
<dbReference type="InterPro" id="IPR002898">
    <property type="entry name" value="MotA_ExbB_proton_chnl"/>
</dbReference>
<evidence type="ECO:0000259" key="13">
    <source>
        <dbReference type="Pfam" id="PF01618"/>
    </source>
</evidence>
<evidence type="ECO:0000256" key="9">
    <source>
        <dbReference type="ARBA" id="ARBA00022989"/>
    </source>
</evidence>
<dbReference type="GO" id="GO:0022857">
    <property type="term" value="F:transmembrane transporter activity"/>
    <property type="evidence" value="ECO:0007669"/>
    <property type="project" value="InterPro"/>
</dbReference>